<feature type="signal peptide" evidence="2">
    <location>
        <begin position="1"/>
        <end position="20"/>
    </location>
</feature>
<name>A0A9Q0NGC1_9DIPT</name>
<dbReference type="InterPro" id="IPR001304">
    <property type="entry name" value="C-type_lectin-like"/>
</dbReference>
<evidence type="ECO:0000256" key="2">
    <source>
        <dbReference type="SAM" id="SignalP"/>
    </source>
</evidence>
<keyword evidence="5" id="KW-1185">Reference proteome</keyword>
<accession>A0A9Q0NGC1</accession>
<dbReference type="EMBL" id="WJQU01000001">
    <property type="protein sequence ID" value="KAJ6649710.1"/>
    <property type="molecule type" value="Genomic_DNA"/>
</dbReference>
<feature type="coiled-coil region" evidence="1">
    <location>
        <begin position="178"/>
        <end position="216"/>
    </location>
</feature>
<evidence type="ECO:0000313" key="5">
    <source>
        <dbReference type="Proteomes" id="UP001151699"/>
    </source>
</evidence>
<sequence>MNQVLLIGLFLTELIIRIKCGTSADTPCEGDDWFAFEHEKCFKLVQKTATRYEAERICNADRVLSDDISLFATLATIKSSAEQTFLSELISQKSVRENDVWIGAERMKSDERVVWNDGSSLEFTNWADGNPTKQMGNDCVAMSSSGNTSHNLHKWVDAPCEQKNYFVCQKLQSWLCSCSEIRQDVHRIRNDLKNFRKDSQLILQGLRSELEDLQKNPVPIGFIYVQLPDQPEPFSLWPRTQWENISSTYAGLFFRVLGGNSAAFGETQSENSPRLTELRNIVAGGGHNVAVPSNGDWTSPLWTGSDLSCITSGNPCYWSTQFRQSSGESKKLELSSSSDFDATRFVCLSEDVANKFMNGKELNVPRRVKLLEIASSFTDIAWCILNSAELDTRQELINDVVHGNTPMESVPFQPIENLMNNIALQQNINTEEASFPQVAVVNSDENSPLADVTLQVDDNQSCKTIISRQLSSRLKKPSLKYSLREYFVE</sequence>
<dbReference type="Gene3D" id="3.10.100.10">
    <property type="entry name" value="Mannose-Binding Protein A, subunit A"/>
    <property type="match status" value="1"/>
</dbReference>
<dbReference type="InterPro" id="IPR016187">
    <property type="entry name" value="CTDL_fold"/>
</dbReference>
<dbReference type="Pfam" id="PF00059">
    <property type="entry name" value="Lectin_C"/>
    <property type="match status" value="1"/>
</dbReference>
<reference evidence="4" key="1">
    <citation type="submission" date="2022-07" db="EMBL/GenBank/DDBJ databases">
        <authorList>
            <person name="Trinca V."/>
            <person name="Uliana J.V.C."/>
            <person name="Torres T.T."/>
            <person name="Ward R.J."/>
            <person name="Monesi N."/>
        </authorList>
    </citation>
    <scope>NUCLEOTIDE SEQUENCE</scope>
    <source>
        <strain evidence="4">HSMRA1968</strain>
        <tissue evidence="4">Whole embryos</tissue>
    </source>
</reference>
<feature type="domain" description="C-type lectin" evidence="3">
    <location>
        <begin position="37"/>
        <end position="169"/>
    </location>
</feature>
<protein>
    <submittedName>
        <fullName evidence="4">Lithostathine-2</fullName>
    </submittedName>
</protein>
<dbReference type="SUPFAM" id="SSF56436">
    <property type="entry name" value="C-type lectin-like"/>
    <property type="match status" value="1"/>
</dbReference>
<dbReference type="InterPro" id="IPR050111">
    <property type="entry name" value="C-type_lectin/snaclec_domain"/>
</dbReference>
<dbReference type="InterPro" id="IPR016186">
    <property type="entry name" value="C-type_lectin-like/link_sf"/>
</dbReference>
<dbReference type="PANTHER" id="PTHR22803">
    <property type="entry name" value="MANNOSE, PHOSPHOLIPASE, LECTIN RECEPTOR RELATED"/>
    <property type="match status" value="1"/>
</dbReference>
<proteinExistence type="predicted"/>
<dbReference type="Proteomes" id="UP001151699">
    <property type="component" value="Chromosome A"/>
</dbReference>
<feature type="non-terminal residue" evidence="4">
    <location>
        <position position="1"/>
    </location>
</feature>
<dbReference type="CDD" id="cd00037">
    <property type="entry name" value="CLECT"/>
    <property type="match status" value="1"/>
</dbReference>
<dbReference type="PROSITE" id="PS50041">
    <property type="entry name" value="C_TYPE_LECTIN_2"/>
    <property type="match status" value="1"/>
</dbReference>
<comment type="caution">
    <text evidence="4">The sequence shown here is derived from an EMBL/GenBank/DDBJ whole genome shotgun (WGS) entry which is preliminary data.</text>
</comment>
<dbReference type="AlphaFoldDB" id="A0A9Q0NGC1"/>
<dbReference type="OrthoDB" id="6503162at2759"/>
<evidence type="ECO:0000313" key="4">
    <source>
        <dbReference type="EMBL" id="KAJ6649710.1"/>
    </source>
</evidence>
<feature type="chain" id="PRO_5040347077" evidence="2">
    <location>
        <begin position="21"/>
        <end position="489"/>
    </location>
</feature>
<dbReference type="SMART" id="SM00034">
    <property type="entry name" value="CLECT"/>
    <property type="match status" value="1"/>
</dbReference>
<keyword evidence="2" id="KW-0732">Signal</keyword>
<evidence type="ECO:0000259" key="3">
    <source>
        <dbReference type="PROSITE" id="PS50041"/>
    </source>
</evidence>
<keyword evidence="1" id="KW-0175">Coiled coil</keyword>
<evidence type="ECO:0000256" key="1">
    <source>
        <dbReference type="SAM" id="Coils"/>
    </source>
</evidence>
<organism evidence="4 5">
    <name type="scientific">Pseudolycoriella hygida</name>
    <dbReference type="NCBI Taxonomy" id="35572"/>
    <lineage>
        <taxon>Eukaryota</taxon>
        <taxon>Metazoa</taxon>
        <taxon>Ecdysozoa</taxon>
        <taxon>Arthropoda</taxon>
        <taxon>Hexapoda</taxon>
        <taxon>Insecta</taxon>
        <taxon>Pterygota</taxon>
        <taxon>Neoptera</taxon>
        <taxon>Endopterygota</taxon>
        <taxon>Diptera</taxon>
        <taxon>Nematocera</taxon>
        <taxon>Sciaroidea</taxon>
        <taxon>Sciaridae</taxon>
        <taxon>Pseudolycoriella</taxon>
    </lineage>
</organism>
<gene>
    <name evidence="4" type="primary">Reg2_0</name>
    <name evidence="4" type="ORF">Bhyg_04949</name>
</gene>